<evidence type="ECO:0000259" key="5">
    <source>
        <dbReference type="PROSITE" id="PS50931"/>
    </source>
</evidence>
<protein>
    <submittedName>
        <fullName evidence="6">DNA-binding transcriptional regulator, LysR family</fullName>
    </submittedName>
</protein>
<gene>
    <name evidence="6" type="ORF">SAMN05421807_12141</name>
</gene>
<sequence>MQENGVFFMRTEDWEMLAELYRTENITQAAQRLFLSQPTLTSRIKKMEMYYDVQLIIRKQRGITFTPEGEQLALHAQKMLYEQRRIEEQLHNMKDQFAGTIRVGVSNFFALNKMPKLLRLFKQNYPDVEFQVVTGWSSEMHRLILNHDVHIGFIKGDYIWNENKHLLYEEEICIASPWDFQWEDLPQLPRIDYHTDEKMRSIVDQWWYSTYKQNPNINIQVNQVETCKEMVIHGLGYAVIANLVVRPHTDLFIRPIHLPSGESVTRKTWMYYHEETLKLNIVKAFVQFIETLDVKAL</sequence>
<dbReference type="InterPro" id="IPR036388">
    <property type="entry name" value="WH-like_DNA-bd_sf"/>
</dbReference>
<dbReference type="SUPFAM" id="SSF53850">
    <property type="entry name" value="Periplasmic binding protein-like II"/>
    <property type="match status" value="1"/>
</dbReference>
<dbReference type="GO" id="GO:0000976">
    <property type="term" value="F:transcription cis-regulatory region binding"/>
    <property type="evidence" value="ECO:0007669"/>
    <property type="project" value="TreeGrafter"/>
</dbReference>
<keyword evidence="2" id="KW-0805">Transcription regulation</keyword>
<keyword evidence="3 6" id="KW-0238">DNA-binding</keyword>
<dbReference type="AlphaFoldDB" id="A0A1M5X610"/>
<keyword evidence="4" id="KW-0804">Transcription</keyword>
<evidence type="ECO:0000313" key="7">
    <source>
        <dbReference type="Proteomes" id="UP000184079"/>
    </source>
</evidence>
<evidence type="ECO:0000256" key="2">
    <source>
        <dbReference type="ARBA" id="ARBA00023015"/>
    </source>
</evidence>
<evidence type="ECO:0000256" key="3">
    <source>
        <dbReference type="ARBA" id="ARBA00023125"/>
    </source>
</evidence>
<dbReference type="Proteomes" id="UP000184079">
    <property type="component" value="Unassembled WGS sequence"/>
</dbReference>
<organism evidence="6 7">
    <name type="scientific">Virgibacillus chiguensis</name>
    <dbReference type="NCBI Taxonomy" id="411959"/>
    <lineage>
        <taxon>Bacteria</taxon>
        <taxon>Bacillati</taxon>
        <taxon>Bacillota</taxon>
        <taxon>Bacilli</taxon>
        <taxon>Bacillales</taxon>
        <taxon>Bacillaceae</taxon>
        <taxon>Virgibacillus</taxon>
    </lineage>
</organism>
<dbReference type="InterPro" id="IPR005119">
    <property type="entry name" value="LysR_subst-bd"/>
</dbReference>
<feature type="domain" description="HTH lysR-type" evidence="5">
    <location>
        <begin position="9"/>
        <end position="66"/>
    </location>
</feature>
<dbReference type="PRINTS" id="PR00039">
    <property type="entry name" value="HTHLYSR"/>
</dbReference>
<dbReference type="InterPro" id="IPR036390">
    <property type="entry name" value="WH_DNA-bd_sf"/>
</dbReference>
<dbReference type="InterPro" id="IPR000847">
    <property type="entry name" value="LysR_HTH_N"/>
</dbReference>
<evidence type="ECO:0000256" key="1">
    <source>
        <dbReference type="ARBA" id="ARBA00009437"/>
    </source>
</evidence>
<reference evidence="7" key="1">
    <citation type="submission" date="2016-11" db="EMBL/GenBank/DDBJ databases">
        <authorList>
            <person name="Varghese N."/>
            <person name="Submissions S."/>
        </authorList>
    </citation>
    <scope>NUCLEOTIDE SEQUENCE [LARGE SCALE GENOMIC DNA]</scope>
    <source>
        <strain evidence="7">CGMCC 1.6496</strain>
    </source>
</reference>
<keyword evidence="7" id="KW-1185">Reference proteome</keyword>
<evidence type="ECO:0000313" key="6">
    <source>
        <dbReference type="EMBL" id="SHH94934.1"/>
    </source>
</evidence>
<dbReference type="EMBL" id="FQXD01000021">
    <property type="protein sequence ID" value="SHH94934.1"/>
    <property type="molecule type" value="Genomic_DNA"/>
</dbReference>
<dbReference type="Gene3D" id="1.10.10.10">
    <property type="entry name" value="Winged helix-like DNA-binding domain superfamily/Winged helix DNA-binding domain"/>
    <property type="match status" value="1"/>
</dbReference>
<dbReference type="GO" id="GO:0003700">
    <property type="term" value="F:DNA-binding transcription factor activity"/>
    <property type="evidence" value="ECO:0007669"/>
    <property type="project" value="InterPro"/>
</dbReference>
<dbReference type="PANTHER" id="PTHR30126:SF78">
    <property type="entry name" value="HTH LYSR-TYPE DOMAIN-CONTAINING PROTEIN"/>
    <property type="match status" value="1"/>
</dbReference>
<accession>A0A1M5X610</accession>
<evidence type="ECO:0000256" key="4">
    <source>
        <dbReference type="ARBA" id="ARBA00023163"/>
    </source>
</evidence>
<dbReference type="SUPFAM" id="SSF46785">
    <property type="entry name" value="Winged helix' DNA-binding domain"/>
    <property type="match status" value="1"/>
</dbReference>
<dbReference type="PANTHER" id="PTHR30126">
    <property type="entry name" value="HTH-TYPE TRANSCRIPTIONAL REGULATOR"/>
    <property type="match status" value="1"/>
</dbReference>
<name>A0A1M5X610_9BACI</name>
<proteinExistence type="inferred from homology"/>
<comment type="similarity">
    <text evidence="1">Belongs to the LysR transcriptional regulatory family.</text>
</comment>
<dbReference type="Pfam" id="PF00126">
    <property type="entry name" value="HTH_1"/>
    <property type="match status" value="1"/>
</dbReference>
<dbReference type="CDD" id="cd05466">
    <property type="entry name" value="PBP2_LTTR_substrate"/>
    <property type="match status" value="1"/>
</dbReference>
<dbReference type="Gene3D" id="3.40.190.290">
    <property type="match status" value="1"/>
</dbReference>
<dbReference type="Pfam" id="PF03466">
    <property type="entry name" value="LysR_substrate"/>
    <property type="match status" value="1"/>
</dbReference>
<dbReference type="PROSITE" id="PS50931">
    <property type="entry name" value="HTH_LYSR"/>
    <property type="match status" value="1"/>
</dbReference>